<keyword evidence="3" id="KW-1185">Reference proteome</keyword>
<sequence length="71" mass="7305">MDSGERAVAGGEKGQRTAGRRERSYEEKGTIPAAARFLDEERMEPESGGGAMPRQAPAPPSPYVGGGGGGD</sequence>
<dbReference type="Gramene" id="ORUFI11G13450.1">
    <property type="protein sequence ID" value="ORUFI11G13450.1"/>
    <property type="gene ID" value="ORUFI11G13450"/>
</dbReference>
<dbReference type="HOGENOM" id="CLU_2744430_0_0_1"/>
<evidence type="ECO:0000313" key="2">
    <source>
        <dbReference type="EnsemblPlants" id="ORUFI11G13450.1"/>
    </source>
</evidence>
<organism evidence="2 3">
    <name type="scientific">Oryza rufipogon</name>
    <name type="common">Brownbeard rice</name>
    <name type="synonym">Asian wild rice</name>
    <dbReference type="NCBI Taxonomy" id="4529"/>
    <lineage>
        <taxon>Eukaryota</taxon>
        <taxon>Viridiplantae</taxon>
        <taxon>Streptophyta</taxon>
        <taxon>Embryophyta</taxon>
        <taxon>Tracheophyta</taxon>
        <taxon>Spermatophyta</taxon>
        <taxon>Magnoliopsida</taxon>
        <taxon>Liliopsida</taxon>
        <taxon>Poales</taxon>
        <taxon>Poaceae</taxon>
        <taxon>BOP clade</taxon>
        <taxon>Oryzoideae</taxon>
        <taxon>Oryzeae</taxon>
        <taxon>Oryzinae</taxon>
        <taxon>Oryza</taxon>
    </lineage>
</organism>
<name>A0A0E0R836_ORYRU</name>
<dbReference type="EnsemblPlants" id="ORUFI11G13450.1">
    <property type="protein sequence ID" value="ORUFI11G13450.1"/>
    <property type="gene ID" value="ORUFI11G13450"/>
</dbReference>
<dbReference type="Proteomes" id="UP000008022">
    <property type="component" value="Unassembled WGS sequence"/>
</dbReference>
<evidence type="ECO:0000256" key="1">
    <source>
        <dbReference type="SAM" id="MobiDB-lite"/>
    </source>
</evidence>
<dbReference type="AlphaFoldDB" id="A0A0E0R836"/>
<protein>
    <submittedName>
        <fullName evidence="2">Uncharacterized protein</fullName>
    </submittedName>
</protein>
<proteinExistence type="predicted"/>
<reference evidence="2" key="2">
    <citation type="submission" date="2015-06" db="UniProtKB">
        <authorList>
            <consortium name="EnsemblPlants"/>
        </authorList>
    </citation>
    <scope>IDENTIFICATION</scope>
</reference>
<reference evidence="3" key="1">
    <citation type="submission" date="2013-06" db="EMBL/GenBank/DDBJ databases">
        <authorList>
            <person name="Zhao Q."/>
        </authorList>
    </citation>
    <scope>NUCLEOTIDE SEQUENCE</scope>
    <source>
        <strain evidence="3">cv. W1943</strain>
    </source>
</reference>
<feature type="compositionally biased region" description="Basic and acidic residues" evidence="1">
    <location>
        <begin position="13"/>
        <end position="29"/>
    </location>
</feature>
<evidence type="ECO:0000313" key="3">
    <source>
        <dbReference type="Proteomes" id="UP000008022"/>
    </source>
</evidence>
<accession>A0A0E0R836</accession>
<feature type="region of interest" description="Disordered" evidence="1">
    <location>
        <begin position="1"/>
        <end position="71"/>
    </location>
</feature>